<feature type="non-terminal residue" evidence="1">
    <location>
        <position position="59"/>
    </location>
</feature>
<gene>
    <name evidence="1" type="ORF">M9458_009358</name>
</gene>
<organism evidence="1 2">
    <name type="scientific">Cirrhinus mrigala</name>
    <name type="common">Mrigala</name>
    <dbReference type="NCBI Taxonomy" id="683832"/>
    <lineage>
        <taxon>Eukaryota</taxon>
        <taxon>Metazoa</taxon>
        <taxon>Chordata</taxon>
        <taxon>Craniata</taxon>
        <taxon>Vertebrata</taxon>
        <taxon>Euteleostomi</taxon>
        <taxon>Actinopterygii</taxon>
        <taxon>Neopterygii</taxon>
        <taxon>Teleostei</taxon>
        <taxon>Ostariophysi</taxon>
        <taxon>Cypriniformes</taxon>
        <taxon>Cyprinidae</taxon>
        <taxon>Labeoninae</taxon>
        <taxon>Labeonini</taxon>
        <taxon>Cirrhinus</taxon>
    </lineage>
</organism>
<proteinExistence type="predicted"/>
<dbReference type="Proteomes" id="UP001529510">
    <property type="component" value="Unassembled WGS sequence"/>
</dbReference>
<dbReference type="EMBL" id="JAMKFB020000004">
    <property type="protein sequence ID" value="KAL0195786.1"/>
    <property type="molecule type" value="Genomic_DNA"/>
</dbReference>
<accession>A0ABD0RBQ8</accession>
<protein>
    <submittedName>
        <fullName evidence="1">Uncharacterized protein</fullName>
    </submittedName>
</protein>
<evidence type="ECO:0000313" key="1">
    <source>
        <dbReference type="EMBL" id="KAL0195786.1"/>
    </source>
</evidence>
<comment type="caution">
    <text evidence="1">The sequence shown here is derived from an EMBL/GenBank/DDBJ whole genome shotgun (WGS) entry which is preliminary data.</text>
</comment>
<name>A0ABD0RBQ8_CIRMR</name>
<sequence>EVANEVMKLSLPVPPGALKNVTAEIRQHVARLTQVDDILTQTADNARTAERLLQEAQAA</sequence>
<evidence type="ECO:0000313" key="2">
    <source>
        <dbReference type="Proteomes" id="UP001529510"/>
    </source>
</evidence>
<dbReference type="AlphaFoldDB" id="A0ABD0RBQ8"/>
<reference evidence="1 2" key="1">
    <citation type="submission" date="2024-05" db="EMBL/GenBank/DDBJ databases">
        <title>Genome sequencing and assembly of Indian major carp, Cirrhinus mrigala (Hamilton, 1822).</title>
        <authorList>
            <person name="Mohindra V."/>
            <person name="Chowdhury L.M."/>
            <person name="Lal K."/>
            <person name="Jena J.K."/>
        </authorList>
    </citation>
    <scope>NUCLEOTIDE SEQUENCE [LARGE SCALE GENOMIC DNA]</scope>
    <source>
        <strain evidence="1">CM1030</strain>
        <tissue evidence="1">Blood</tissue>
    </source>
</reference>
<keyword evidence="2" id="KW-1185">Reference proteome</keyword>
<feature type="non-terminal residue" evidence="1">
    <location>
        <position position="1"/>
    </location>
</feature>